<dbReference type="Gene3D" id="3.10.129.10">
    <property type="entry name" value="Hotdog Thioesterase"/>
    <property type="match status" value="1"/>
</dbReference>
<protein>
    <recommendedName>
        <fullName evidence="6">Dehydratase</fullName>
    </recommendedName>
</protein>
<dbReference type="GO" id="GO:0044594">
    <property type="term" value="F:17-beta-hydroxysteroid dehydrogenase (NAD+) activity"/>
    <property type="evidence" value="ECO:0007669"/>
    <property type="project" value="TreeGrafter"/>
</dbReference>
<dbReference type="InterPro" id="IPR002539">
    <property type="entry name" value="MaoC-like_dom"/>
</dbReference>
<reference evidence="4 5" key="1">
    <citation type="submission" date="2011-11" db="EMBL/GenBank/DDBJ databases">
        <title>Whole genome shotgun sequence of Gordonia araii NBRC 100433.</title>
        <authorList>
            <person name="Yoshida Y."/>
            <person name="Hosoyama A."/>
            <person name="Tsuchikane K."/>
            <person name="Katsumata H."/>
            <person name="Yamazaki S."/>
            <person name="Fujita N."/>
        </authorList>
    </citation>
    <scope>NUCLEOTIDE SEQUENCE [LARGE SCALE GENOMIC DNA]</scope>
    <source>
        <strain evidence="4 5">NBRC 100433</strain>
    </source>
</reference>
<sequence length="290" mass="31368">MTSKEKTAYEFDGGGLNTWSDPEAFDVTRERLGEYAAATNDPIEAHRDGDIGSPVFAIVPAFDAMLSPVVDVAPIEIFGKVVHGEQDFWFHRPIKPGDVITTRARAIGYDTVESGARLSIHVECRDANEELVNEQYLLAFFRGVDAGAAVGESVPAHKLAEAVRSGEPLATVTAHVDDDQTFRYAPASGDPMPIHLDEEVAKDSGLPGIIAHGLCTMAMASWGVLSQVADGDVNRLKRFAVRFSKMVFPGDDLETRIWRTGSADGRTTYAFETVRGEDVVLTDGLAVVAD</sequence>
<dbReference type="Proteomes" id="UP000035088">
    <property type="component" value="Unassembled WGS sequence"/>
</dbReference>
<dbReference type="Pfam" id="PF01575">
    <property type="entry name" value="MaoC_dehydratas"/>
    <property type="match status" value="1"/>
</dbReference>
<feature type="domain" description="MaoC-like" evidence="2">
    <location>
        <begin position="166"/>
        <end position="274"/>
    </location>
</feature>
<dbReference type="CDD" id="cd03441">
    <property type="entry name" value="R_hydratase_like"/>
    <property type="match status" value="1"/>
</dbReference>
<proteinExistence type="inferred from homology"/>
<comment type="caution">
    <text evidence="4">The sequence shown here is derived from an EMBL/GenBank/DDBJ whole genome shotgun (WGS) entry which is preliminary data.</text>
</comment>
<dbReference type="EMBL" id="BAEE01000056">
    <property type="protein sequence ID" value="GAB10343.1"/>
    <property type="molecule type" value="Genomic_DNA"/>
</dbReference>
<keyword evidence="5" id="KW-1185">Reference proteome</keyword>
<dbReference type="GO" id="GO:0003857">
    <property type="term" value="F:(3S)-3-hydroxyacyl-CoA dehydrogenase (NAD+) activity"/>
    <property type="evidence" value="ECO:0007669"/>
    <property type="project" value="TreeGrafter"/>
</dbReference>
<dbReference type="SUPFAM" id="SSF54637">
    <property type="entry name" value="Thioesterase/thiol ester dehydrase-isomerase"/>
    <property type="match status" value="2"/>
</dbReference>
<dbReference type="PANTHER" id="PTHR13078">
    <property type="entry name" value="PEROXISOMAL MULTIFUNCTIONAL ENZYME TYPE 2-RELATED"/>
    <property type="match status" value="1"/>
</dbReference>
<dbReference type="AlphaFoldDB" id="G7H3B8"/>
<evidence type="ECO:0000259" key="3">
    <source>
        <dbReference type="Pfam" id="PF13452"/>
    </source>
</evidence>
<dbReference type="OrthoDB" id="5415111at2"/>
<dbReference type="InterPro" id="IPR039569">
    <property type="entry name" value="FAS1-like_DH_region"/>
</dbReference>
<dbReference type="STRING" id="1073574.GOARA_056_00900"/>
<accession>G7H3B8</accession>
<evidence type="ECO:0008006" key="6">
    <source>
        <dbReference type="Google" id="ProtNLM"/>
    </source>
</evidence>
<dbReference type="InterPro" id="IPR029069">
    <property type="entry name" value="HotDog_dom_sf"/>
</dbReference>
<dbReference type="RefSeq" id="WP_007322418.1">
    <property type="nucleotide sequence ID" value="NZ_BAEE01000056.1"/>
</dbReference>
<evidence type="ECO:0000313" key="4">
    <source>
        <dbReference type="EMBL" id="GAB10343.1"/>
    </source>
</evidence>
<dbReference type="PANTHER" id="PTHR13078:SF56">
    <property type="entry name" value="PEROXISOMAL MULTIFUNCTIONAL ENZYME TYPE 2"/>
    <property type="match status" value="1"/>
</dbReference>
<dbReference type="GO" id="GO:0006635">
    <property type="term" value="P:fatty acid beta-oxidation"/>
    <property type="evidence" value="ECO:0007669"/>
    <property type="project" value="TreeGrafter"/>
</dbReference>
<evidence type="ECO:0000313" key="5">
    <source>
        <dbReference type="Proteomes" id="UP000035088"/>
    </source>
</evidence>
<name>G7H3B8_9ACTN</name>
<comment type="similarity">
    <text evidence="1">Belongs to the enoyl-CoA hydratase/isomerase family.</text>
</comment>
<gene>
    <name evidence="4" type="ORF">GOARA_056_00900</name>
</gene>
<feature type="domain" description="FAS1-like dehydratase" evidence="3">
    <location>
        <begin position="19"/>
        <end position="129"/>
    </location>
</feature>
<organism evidence="4 5">
    <name type="scientific">Gordonia araii NBRC 100433</name>
    <dbReference type="NCBI Taxonomy" id="1073574"/>
    <lineage>
        <taxon>Bacteria</taxon>
        <taxon>Bacillati</taxon>
        <taxon>Actinomycetota</taxon>
        <taxon>Actinomycetes</taxon>
        <taxon>Mycobacteriales</taxon>
        <taxon>Gordoniaceae</taxon>
        <taxon>Gordonia</taxon>
    </lineage>
</organism>
<evidence type="ECO:0000256" key="1">
    <source>
        <dbReference type="ARBA" id="ARBA00005254"/>
    </source>
</evidence>
<dbReference type="Pfam" id="PF13452">
    <property type="entry name" value="FAS1_DH_region"/>
    <property type="match status" value="1"/>
</dbReference>
<dbReference type="GO" id="GO:0004300">
    <property type="term" value="F:enoyl-CoA hydratase activity"/>
    <property type="evidence" value="ECO:0007669"/>
    <property type="project" value="TreeGrafter"/>
</dbReference>
<evidence type="ECO:0000259" key="2">
    <source>
        <dbReference type="Pfam" id="PF01575"/>
    </source>
</evidence>